<sequence>MHSPDPDSGSSSPVSDTPPDEHFPAPPSGSMFLTNLTSHFTSSFTASAAKRRLPTGGSFAASSSRDVKTRRREDPRRGGGWEGKEGGAGGKRDKEELIDGHIVEGLRKEIGDPFNEAALKAAS</sequence>
<organism evidence="2 3">
    <name type="scientific">Mycena indigotica</name>
    <dbReference type="NCBI Taxonomy" id="2126181"/>
    <lineage>
        <taxon>Eukaryota</taxon>
        <taxon>Fungi</taxon>
        <taxon>Dikarya</taxon>
        <taxon>Basidiomycota</taxon>
        <taxon>Agaricomycotina</taxon>
        <taxon>Agaricomycetes</taxon>
        <taxon>Agaricomycetidae</taxon>
        <taxon>Agaricales</taxon>
        <taxon>Marasmiineae</taxon>
        <taxon>Mycenaceae</taxon>
        <taxon>Mycena</taxon>
    </lineage>
</organism>
<feature type="compositionally biased region" description="Low complexity" evidence="1">
    <location>
        <begin position="6"/>
        <end position="17"/>
    </location>
</feature>
<name>A0A8H6W0T9_9AGAR</name>
<feature type="region of interest" description="Disordered" evidence="1">
    <location>
        <begin position="1"/>
        <end position="97"/>
    </location>
</feature>
<feature type="compositionally biased region" description="Low complexity" evidence="1">
    <location>
        <begin position="37"/>
        <end position="48"/>
    </location>
</feature>
<dbReference type="AlphaFoldDB" id="A0A8H6W0T9"/>
<evidence type="ECO:0000313" key="3">
    <source>
        <dbReference type="Proteomes" id="UP000636479"/>
    </source>
</evidence>
<protein>
    <submittedName>
        <fullName evidence="2">Uncharacterized protein</fullName>
    </submittedName>
</protein>
<dbReference type="Proteomes" id="UP000636479">
    <property type="component" value="Unassembled WGS sequence"/>
</dbReference>
<feature type="compositionally biased region" description="Basic and acidic residues" evidence="1">
    <location>
        <begin position="65"/>
        <end position="97"/>
    </location>
</feature>
<proteinExistence type="predicted"/>
<evidence type="ECO:0000313" key="2">
    <source>
        <dbReference type="EMBL" id="KAF7301334.1"/>
    </source>
</evidence>
<comment type="caution">
    <text evidence="2">The sequence shown here is derived from an EMBL/GenBank/DDBJ whole genome shotgun (WGS) entry which is preliminary data.</text>
</comment>
<evidence type="ECO:0000256" key="1">
    <source>
        <dbReference type="SAM" id="MobiDB-lite"/>
    </source>
</evidence>
<dbReference type="GeneID" id="59346206"/>
<gene>
    <name evidence="2" type="ORF">MIND_00698600</name>
</gene>
<keyword evidence="3" id="KW-1185">Reference proteome</keyword>
<accession>A0A8H6W0T9</accession>
<dbReference type="RefSeq" id="XP_037219334.1">
    <property type="nucleotide sequence ID" value="XM_037363690.1"/>
</dbReference>
<reference evidence="2" key="1">
    <citation type="submission" date="2020-05" db="EMBL/GenBank/DDBJ databases">
        <title>Mycena genomes resolve the evolution of fungal bioluminescence.</title>
        <authorList>
            <person name="Tsai I.J."/>
        </authorList>
    </citation>
    <scope>NUCLEOTIDE SEQUENCE</scope>
    <source>
        <strain evidence="2">171206Taipei</strain>
    </source>
</reference>
<dbReference type="EMBL" id="JACAZF010000006">
    <property type="protein sequence ID" value="KAF7301334.1"/>
    <property type="molecule type" value="Genomic_DNA"/>
</dbReference>